<accession>A0A4P9UU82</accession>
<dbReference type="AlphaFoldDB" id="A0A4P9UU82"/>
<evidence type="ECO:0000313" key="2">
    <source>
        <dbReference type="EMBL" id="QCW83971.1"/>
    </source>
</evidence>
<name>A0A4P9UU82_METBY</name>
<proteinExistence type="predicted"/>
<reference evidence="3" key="1">
    <citation type="journal article" date="2019" name="J. Bacteriol.">
        <title>A Mutagenic Screen Identifies a TonB-Dependent Receptor Required for the Lanthanide Metal Switch in the Type I Methanotroph 'Methylotuvimicrobium buryatense' 5GB1C.</title>
        <authorList>
            <person name="Groom J.D."/>
            <person name="Ford S.M."/>
            <person name="Pesesky M.W."/>
            <person name="Lidstrom M.E."/>
        </authorList>
    </citation>
    <scope>NUCLEOTIDE SEQUENCE [LARGE SCALE GENOMIC DNA]</scope>
    <source>
        <strain evidence="3">5GB1C</strain>
    </source>
</reference>
<dbReference type="Gene3D" id="3.30.310.170">
    <property type="entry name" value="Outer membrane protein assembly factor BamC"/>
    <property type="match status" value="1"/>
</dbReference>
<dbReference type="EMBL" id="CP035467">
    <property type="protein sequence ID" value="QCW83971.1"/>
    <property type="molecule type" value="Genomic_DNA"/>
</dbReference>
<dbReference type="Pfam" id="PF06804">
    <property type="entry name" value="Lipoprotein_18"/>
    <property type="match status" value="1"/>
</dbReference>
<dbReference type="RefSeq" id="WP_017842177.1">
    <property type="nucleotide sequence ID" value="NZ_CP035467.1"/>
</dbReference>
<dbReference type="Proteomes" id="UP000305881">
    <property type="component" value="Chromosome"/>
</dbReference>
<dbReference type="PROSITE" id="PS51257">
    <property type="entry name" value="PROKAR_LIPOPROTEIN"/>
    <property type="match status" value="1"/>
</dbReference>
<sequence length="211" mass="24348">MMPSNRTIVKFCGVLLWPAVLVSCSETEVRYRDTLHLERPPEFEGALSEQSLQKSVDPVLTTLSIQQGLGDKVAIEQSALRTKLIIKEPFEKAWFIMELVLNQQRIEITDRDRDAGYYYVRFDPDDNEAKGFLGWLFRDDDYIERIYSLQLSEGQSTTEITADIVTEQDEKNPSIPGAPEPLEDNKKDGPERLLQMLYEKLRDGIPKHQRQ</sequence>
<gene>
    <name evidence="2" type="primary">bamC</name>
    <name evidence="2" type="ORF">EQU24_18285</name>
</gene>
<dbReference type="STRING" id="675511.GCA_000341735_03792"/>
<dbReference type="InterPro" id="IPR042268">
    <property type="entry name" value="BamC_C"/>
</dbReference>
<evidence type="ECO:0000313" key="3">
    <source>
        <dbReference type="Proteomes" id="UP000305881"/>
    </source>
</evidence>
<protein>
    <submittedName>
        <fullName evidence="2">Outer membrane protein assembly factor BamC</fullName>
    </submittedName>
</protein>
<dbReference type="KEGG" id="mbur:EQU24_18285"/>
<organism evidence="2 3">
    <name type="scientific">Methylotuvimicrobium buryatense</name>
    <name type="common">Methylomicrobium buryatense</name>
    <dbReference type="NCBI Taxonomy" id="95641"/>
    <lineage>
        <taxon>Bacteria</taxon>
        <taxon>Pseudomonadati</taxon>
        <taxon>Pseudomonadota</taxon>
        <taxon>Gammaproteobacteria</taxon>
        <taxon>Methylococcales</taxon>
        <taxon>Methylococcaceae</taxon>
        <taxon>Methylotuvimicrobium</taxon>
    </lineage>
</organism>
<dbReference type="OrthoDB" id="5568109at2"/>
<evidence type="ECO:0000256" key="1">
    <source>
        <dbReference type="SAM" id="MobiDB-lite"/>
    </source>
</evidence>
<keyword evidence="3" id="KW-1185">Reference proteome</keyword>
<dbReference type="InterPro" id="IPR010653">
    <property type="entry name" value="NlpB/DapX"/>
</dbReference>
<feature type="region of interest" description="Disordered" evidence="1">
    <location>
        <begin position="166"/>
        <end position="189"/>
    </location>
</feature>